<dbReference type="InterPro" id="IPR052698">
    <property type="entry name" value="MoCofactor_Util/Proc"/>
</dbReference>
<dbReference type="Pfam" id="PF13478">
    <property type="entry name" value="XdhC_C"/>
    <property type="match status" value="1"/>
</dbReference>
<reference evidence="4" key="1">
    <citation type="submission" date="2019-06" db="EMBL/GenBank/DDBJ databases">
        <title>The complete genome of Emcibacter congregatus ZYLT.</title>
        <authorList>
            <person name="Zhao Z."/>
        </authorList>
    </citation>
    <scope>NUCLEOTIDE SEQUENCE [LARGE SCALE GENOMIC DNA]</scope>
    <source>
        <strain evidence="4">MCCC 1A06723</strain>
    </source>
</reference>
<dbReference type="EMBL" id="VFIY01000008">
    <property type="protein sequence ID" value="TPD60153.1"/>
    <property type="molecule type" value="Genomic_DNA"/>
</dbReference>
<dbReference type="PANTHER" id="PTHR30388">
    <property type="entry name" value="ALDEHYDE OXIDOREDUCTASE MOLYBDENUM COFACTOR ASSEMBLY PROTEIN"/>
    <property type="match status" value="1"/>
</dbReference>
<comment type="caution">
    <text evidence="3">The sequence shown here is derived from an EMBL/GenBank/DDBJ whole genome shotgun (WGS) entry which is preliminary data.</text>
</comment>
<organism evidence="3 4">
    <name type="scientific">Emcibacter nanhaiensis</name>
    <dbReference type="NCBI Taxonomy" id="1505037"/>
    <lineage>
        <taxon>Bacteria</taxon>
        <taxon>Pseudomonadati</taxon>
        <taxon>Pseudomonadota</taxon>
        <taxon>Alphaproteobacteria</taxon>
        <taxon>Emcibacterales</taxon>
        <taxon>Emcibacteraceae</taxon>
        <taxon>Emcibacter</taxon>
    </lineage>
</organism>
<evidence type="ECO:0000313" key="4">
    <source>
        <dbReference type="Proteomes" id="UP000319148"/>
    </source>
</evidence>
<dbReference type="Gene3D" id="3.40.50.720">
    <property type="entry name" value="NAD(P)-binding Rossmann-like Domain"/>
    <property type="match status" value="1"/>
</dbReference>
<dbReference type="PANTHER" id="PTHR30388:SF4">
    <property type="entry name" value="MOLYBDENUM COFACTOR INSERTION CHAPERONE PAOD"/>
    <property type="match status" value="1"/>
</dbReference>
<keyword evidence="4" id="KW-1185">Reference proteome</keyword>
<evidence type="ECO:0000259" key="1">
    <source>
        <dbReference type="Pfam" id="PF02625"/>
    </source>
</evidence>
<evidence type="ECO:0000259" key="2">
    <source>
        <dbReference type="Pfam" id="PF13478"/>
    </source>
</evidence>
<dbReference type="InterPro" id="IPR027051">
    <property type="entry name" value="XdhC_Rossmann_dom"/>
</dbReference>
<sequence>MTSLFHNYDHPLDVLSFLLEAAGRGEKTALVTVTETVGGSVRAPGALMGVLEDGTVAGYVSNGCVDGNLVFQAQQAMDTNTPAQVRYGQGSPYVDIKLPCGGAIDLLITPNPDLEVLRQAIERLSDRRECALEVGVDGGLKLSDTRSDMSRWRDGETFVVSCLPKLQLRIAGIGAEVLALTRLACASGFEVIVQSPDENCLRQARALGAGTTELLNSPSRPPENHDDIYTAFVLMFHDHSWETELLKSALGGKAFYIGALGSRKAHAIRCDQLEEAGVDDSDIARIHGPIGLVSSLRDASMVAISTLAEIIEGYSKVILDRTGK</sequence>
<dbReference type="OrthoDB" id="9815497at2"/>
<dbReference type="AlphaFoldDB" id="A0A501PI40"/>
<feature type="domain" description="XdhC- CoxI" evidence="1">
    <location>
        <begin position="24"/>
        <end position="88"/>
    </location>
</feature>
<accession>A0A501PI40</accession>
<dbReference type="Pfam" id="PF02625">
    <property type="entry name" value="XdhC_CoxI"/>
    <property type="match status" value="1"/>
</dbReference>
<proteinExistence type="predicted"/>
<dbReference type="Proteomes" id="UP000319148">
    <property type="component" value="Unassembled WGS sequence"/>
</dbReference>
<feature type="domain" description="XdhC Rossmann" evidence="2">
    <location>
        <begin position="168"/>
        <end position="310"/>
    </location>
</feature>
<dbReference type="InterPro" id="IPR003777">
    <property type="entry name" value="XdhC_CoxI"/>
</dbReference>
<name>A0A501PI40_9PROT</name>
<protein>
    <submittedName>
        <fullName evidence="3">XdhC family protein</fullName>
    </submittedName>
</protein>
<evidence type="ECO:0000313" key="3">
    <source>
        <dbReference type="EMBL" id="TPD60153.1"/>
    </source>
</evidence>
<dbReference type="RefSeq" id="WP_139940563.1">
    <property type="nucleotide sequence ID" value="NZ_JBHSYP010000027.1"/>
</dbReference>
<gene>
    <name evidence="3" type="ORF">FIV46_08845</name>
</gene>